<dbReference type="PANTHER" id="PTHR35789:SF1">
    <property type="entry name" value="SPORE GERMINATION PROTEIN B3"/>
    <property type="match status" value="1"/>
</dbReference>
<keyword evidence="6" id="KW-0564">Palmitate</keyword>
<proteinExistence type="inferred from homology"/>
<evidence type="ECO:0000256" key="8">
    <source>
        <dbReference type="SAM" id="SignalP"/>
    </source>
</evidence>
<keyword evidence="12" id="KW-1185">Reference proteome</keyword>
<feature type="chain" id="PRO_5046502669" evidence="8">
    <location>
        <begin position="23"/>
        <end position="387"/>
    </location>
</feature>
<dbReference type="Pfam" id="PF05504">
    <property type="entry name" value="Spore_GerAC"/>
    <property type="match status" value="1"/>
</dbReference>
<evidence type="ECO:0000256" key="3">
    <source>
        <dbReference type="ARBA" id="ARBA00022544"/>
    </source>
</evidence>
<comment type="similarity">
    <text evidence="2">Belongs to the GerABKC lipoprotein family.</text>
</comment>
<keyword evidence="7" id="KW-0449">Lipoprotein</keyword>
<organism evidence="11 12">
    <name type="scientific">Sutcliffiella tianshenii</name>
    <dbReference type="NCBI Taxonomy" id="1463404"/>
    <lineage>
        <taxon>Bacteria</taxon>
        <taxon>Bacillati</taxon>
        <taxon>Bacillota</taxon>
        <taxon>Bacilli</taxon>
        <taxon>Bacillales</taxon>
        <taxon>Bacillaceae</taxon>
        <taxon>Sutcliffiella</taxon>
    </lineage>
</organism>
<feature type="domain" description="Spore germination protein N-terminal" evidence="10">
    <location>
        <begin position="23"/>
        <end position="199"/>
    </location>
</feature>
<dbReference type="InterPro" id="IPR057336">
    <property type="entry name" value="GerAC_N"/>
</dbReference>
<comment type="subcellular location">
    <subcellularLocation>
        <location evidence="1">Membrane</location>
        <topology evidence="1">Lipid-anchor</topology>
    </subcellularLocation>
</comment>
<dbReference type="RefSeq" id="WP_204413297.1">
    <property type="nucleotide sequence ID" value="NZ_JAFBED010000001.1"/>
</dbReference>
<gene>
    <name evidence="11" type="ORF">JOC95_000669</name>
</gene>
<keyword evidence="3" id="KW-0309">Germination</keyword>
<dbReference type="Gene3D" id="3.30.300.210">
    <property type="entry name" value="Nutrient germinant receptor protein C, domain 3"/>
    <property type="match status" value="1"/>
</dbReference>
<dbReference type="EMBL" id="JAFBED010000001">
    <property type="protein sequence ID" value="MBM7618827.1"/>
    <property type="molecule type" value="Genomic_DNA"/>
</dbReference>
<dbReference type="NCBIfam" id="TIGR02887">
    <property type="entry name" value="spore_ger_x_C"/>
    <property type="match status" value="1"/>
</dbReference>
<dbReference type="InterPro" id="IPR008844">
    <property type="entry name" value="Spore_GerAC-like"/>
</dbReference>
<evidence type="ECO:0000313" key="12">
    <source>
        <dbReference type="Proteomes" id="UP000737402"/>
    </source>
</evidence>
<protein>
    <submittedName>
        <fullName evidence="11">Ger(X)C family germination protein</fullName>
    </submittedName>
</protein>
<feature type="signal peptide" evidence="8">
    <location>
        <begin position="1"/>
        <end position="22"/>
    </location>
</feature>
<feature type="domain" description="Spore germination GerAC-like C-terminal" evidence="9">
    <location>
        <begin position="216"/>
        <end position="373"/>
    </location>
</feature>
<accession>A0ABS2NWG5</accession>
<dbReference type="PANTHER" id="PTHR35789">
    <property type="entry name" value="SPORE GERMINATION PROTEIN B3"/>
    <property type="match status" value="1"/>
</dbReference>
<dbReference type="InterPro" id="IPR046953">
    <property type="entry name" value="Spore_GerAC-like_C"/>
</dbReference>
<evidence type="ECO:0000256" key="6">
    <source>
        <dbReference type="ARBA" id="ARBA00023139"/>
    </source>
</evidence>
<name>A0ABS2NWG5_9BACI</name>
<reference evidence="11 12" key="1">
    <citation type="submission" date="2021-01" db="EMBL/GenBank/DDBJ databases">
        <title>Genomic Encyclopedia of Type Strains, Phase IV (KMG-IV): sequencing the most valuable type-strain genomes for metagenomic binning, comparative biology and taxonomic classification.</title>
        <authorList>
            <person name="Goeker M."/>
        </authorList>
    </citation>
    <scope>NUCLEOTIDE SEQUENCE [LARGE SCALE GENOMIC DNA]</scope>
    <source>
        <strain evidence="11 12">DSM 25879</strain>
    </source>
</reference>
<dbReference type="PROSITE" id="PS51257">
    <property type="entry name" value="PROKAR_LIPOPROTEIN"/>
    <property type="match status" value="1"/>
</dbReference>
<evidence type="ECO:0000256" key="7">
    <source>
        <dbReference type="ARBA" id="ARBA00023288"/>
    </source>
</evidence>
<keyword evidence="4 8" id="KW-0732">Signal</keyword>
<evidence type="ECO:0000256" key="4">
    <source>
        <dbReference type="ARBA" id="ARBA00022729"/>
    </source>
</evidence>
<evidence type="ECO:0000259" key="10">
    <source>
        <dbReference type="Pfam" id="PF25198"/>
    </source>
</evidence>
<dbReference type="Proteomes" id="UP000737402">
    <property type="component" value="Unassembled WGS sequence"/>
</dbReference>
<sequence>MMGKVKLLFLSCIILLSGCSGIKNIQDLTYIVAIGLDYDEENKEYLVYLQGLNFANVAKQEGAKSVEPIPIYIATARGETLNMAVSKLYGKSEPPLYFGHVNTLLLTNRLIQSKSNEILEEVGRNRSLRPTMKIFTTEEKIEDVFNVTALFNYPAIYTVLFKEKVGQMAENELKAITMMDFLRDYYEPMGTAKIPSVKIDEGSWKADQNYPVLYLNGLSVFQHQEYRREIPSEHAVTINWMTEKGISLNQRVEKEGELVAAVKLGEPKMKIKYDKTAKNPKFSIEVSVSADLLEKLQEDLTLNTLQKQIEEDIKAKIEAIYSEGVENKLDILNAGEKWFREHPKAFQKLKENRNFYLNQESLTEVKVKVQILHFNSYKFKRSLDGEL</sequence>
<dbReference type="Pfam" id="PF25198">
    <property type="entry name" value="Spore_GerAC_N"/>
    <property type="match status" value="1"/>
</dbReference>
<evidence type="ECO:0000313" key="11">
    <source>
        <dbReference type="EMBL" id="MBM7618827.1"/>
    </source>
</evidence>
<keyword evidence="5" id="KW-0472">Membrane</keyword>
<evidence type="ECO:0000256" key="1">
    <source>
        <dbReference type="ARBA" id="ARBA00004635"/>
    </source>
</evidence>
<evidence type="ECO:0000259" key="9">
    <source>
        <dbReference type="Pfam" id="PF05504"/>
    </source>
</evidence>
<comment type="caution">
    <text evidence="11">The sequence shown here is derived from an EMBL/GenBank/DDBJ whole genome shotgun (WGS) entry which is preliminary data.</text>
</comment>
<evidence type="ECO:0000256" key="5">
    <source>
        <dbReference type="ARBA" id="ARBA00023136"/>
    </source>
</evidence>
<evidence type="ECO:0000256" key="2">
    <source>
        <dbReference type="ARBA" id="ARBA00007886"/>
    </source>
</evidence>
<dbReference type="InterPro" id="IPR038501">
    <property type="entry name" value="Spore_GerAC_C_sf"/>
</dbReference>